<name>A0A4Y7I7Z7_PAPSO</name>
<proteinExistence type="predicted"/>
<evidence type="ECO:0000313" key="2">
    <source>
        <dbReference type="Proteomes" id="UP000316621"/>
    </source>
</evidence>
<dbReference type="AlphaFoldDB" id="A0A4Y7I7Z7"/>
<dbReference type="Gramene" id="RZC43555">
    <property type="protein sequence ID" value="RZC43555"/>
    <property type="gene ID" value="C5167_036505"/>
</dbReference>
<evidence type="ECO:0000313" key="1">
    <source>
        <dbReference type="EMBL" id="RZC43555.1"/>
    </source>
</evidence>
<gene>
    <name evidence="1" type="ORF">C5167_036505</name>
</gene>
<protein>
    <submittedName>
        <fullName evidence="1">Uncharacterized protein</fullName>
    </submittedName>
</protein>
<reference evidence="1 2" key="1">
    <citation type="journal article" date="2018" name="Science">
        <title>The opium poppy genome and morphinan production.</title>
        <authorList>
            <person name="Guo L."/>
            <person name="Winzer T."/>
            <person name="Yang X."/>
            <person name="Li Y."/>
            <person name="Ning Z."/>
            <person name="He Z."/>
            <person name="Teodor R."/>
            <person name="Lu Y."/>
            <person name="Bowser T.A."/>
            <person name="Graham I.A."/>
            <person name="Ye K."/>
        </authorList>
    </citation>
    <scope>NUCLEOTIDE SEQUENCE [LARGE SCALE GENOMIC DNA]</scope>
    <source>
        <strain evidence="2">cv. HN1</strain>
        <tissue evidence="1">Leaves</tissue>
    </source>
</reference>
<organism evidence="1 2">
    <name type="scientific">Papaver somniferum</name>
    <name type="common">Opium poppy</name>
    <dbReference type="NCBI Taxonomy" id="3469"/>
    <lineage>
        <taxon>Eukaryota</taxon>
        <taxon>Viridiplantae</taxon>
        <taxon>Streptophyta</taxon>
        <taxon>Embryophyta</taxon>
        <taxon>Tracheophyta</taxon>
        <taxon>Spermatophyta</taxon>
        <taxon>Magnoliopsida</taxon>
        <taxon>Ranunculales</taxon>
        <taxon>Papaveraceae</taxon>
        <taxon>Papaveroideae</taxon>
        <taxon>Papaver</taxon>
    </lineage>
</organism>
<dbReference type="Proteomes" id="UP000316621">
    <property type="component" value="Chromosome 1"/>
</dbReference>
<dbReference type="EMBL" id="CM010715">
    <property type="protein sequence ID" value="RZC43555.1"/>
    <property type="molecule type" value="Genomic_DNA"/>
</dbReference>
<accession>A0A4Y7I7Z7</accession>
<keyword evidence="2" id="KW-1185">Reference proteome</keyword>
<sequence>MRVLLKVLVSGAKVGDKFLVTGMFFLTTAQVLPCKEDGLAGYFGIAERVDFIATSSVKSAEVIDRLKS</sequence>